<evidence type="ECO:0000256" key="13">
    <source>
        <dbReference type="SAM" id="Phobius"/>
    </source>
</evidence>
<feature type="transmembrane region" description="Helical" evidence="13">
    <location>
        <begin position="7"/>
        <end position="32"/>
    </location>
</feature>
<keyword evidence="8 15" id="KW-0378">Hydrolase</keyword>
<dbReference type="CDD" id="cd06158">
    <property type="entry name" value="S2P-M50_like_1"/>
    <property type="match status" value="1"/>
</dbReference>
<dbReference type="AlphaFoldDB" id="D9PMW3"/>
<evidence type="ECO:0000256" key="11">
    <source>
        <dbReference type="ARBA" id="ARBA00023049"/>
    </source>
</evidence>
<keyword evidence="11" id="KW-0482">Metalloprotease</keyword>
<feature type="domain" description="Peptidase M50" evidence="14">
    <location>
        <begin position="126"/>
        <end position="187"/>
    </location>
</feature>
<sequence>MIDNIQFILIIILIFSVILHEVAHGLTAYMLGDSTAERAGRITLNPIPHIDLFGTIIVPAVFLLSGTSAFLAWAKPVPFNPNNLNDKKWGELKVAIAGPISNIILMLIFIISVVVINFFGIGNEVIFYILFWAGFINLFLAIFNLIPLVPLDGSKVLFSLLPFEISRKIKYFMDKYYLYIFLIFLFIIFNTSFIFEWIRFIYEKIFFLIN</sequence>
<proteinExistence type="inferred from homology"/>
<feature type="transmembrane region" description="Helical" evidence="13">
    <location>
        <begin position="52"/>
        <end position="73"/>
    </location>
</feature>
<dbReference type="InterPro" id="IPR052348">
    <property type="entry name" value="Metallopeptidase_M50B"/>
</dbReference>
<accession>D9PMW3</accession>
<reference evidence="15" key="1">
    <citation type="submission" date="2010-07" db="EMBL/GenBank/DDBJ databases">
        <authorList>
            <consortium name="CONSOLIDER consortium CSD2007-00005"/>
            <person name="Guazzaroni M.-E."/>
            <person name="Richter M."/>
            <person name="Garcia-Salamanca A."/>
            <person name="Yarza P."/>
            <person name="Ferrer M."/>
        </authorList>
    </citation>
    <scope>NUCLEOTIDE SEQUENCE</scope>
</reference>
<feature type="transmembrane region" description="Helical" evidence="13">
    <location>
        <begin position="94"/>
        <end position="119"/>
    </location>
</feature>
<comment type="cofactor">
    <cofactor evidence="1">
        <name>Zn(2+)</name>
        <dbReference type="ChEBI" id="CHEBI:29105"/>
    </cofactor>
</comment>
<keyword evidence="7" id="KW-0479">Metal-binding</keyword>
<evidence type="ECO:0000256" key="4">
    <source>
        <dbReference type="ARBA" id="ARBA00022475"/>
    </source>
</evidence>
<dbReference type="GO" id="GO:0005886">
    <property type="term" value="C:plasma membrane"/>
    <property type="evidence" value="ECO:0007669"/>
    <property type="project" value="UniProtKB-SubCell"/>
</dbReference>
<evidence type="ECO:0000259" key="14">
    <source>
        <dbReference type="Pfam" id="PF02163"/>
    </source>
</evidence>
<evidence type="ECO:0000256" key="1">
    <source>
        <dbReference type="ARBA" id="ARBA00001947"/>
    </source>
</evidence>
<dbReference type="PANTHER" id="PTHR35864">
    <property type="entry name" value="ZINC METALLOPROTEASE MJ0611-RELATED"/>
    <property type="match status" value="1"/>
</dbReference>
<name>D9PMW3_9ZZZZ</name>
<dbReference type="Pfam" id="PF02163">
    <property type="entry name" value="Peptidase_M50"/>
    <property type="match status" value="2"/>
</dbReference>
<evidence type="ECO:0000256" key="9">
    <source>
        <dbReference type="ARBA" id="ARBA00022833"/>
    </source>
</evidence>
<keyword evidence="12 13" id="KW-0472">Membrane</keyword>
<dbReference type="InterPro" id="IPR008915">
    <property type="entry name" value="Peptidase_M50"/>
</dbReference>
<organism evidence="15">
    <name type="scientific">sediment metagenome</name>
    <dbReference type="NCBI Taxonomy" id="749907"/>
    <lineage>
        <taxon>unclassified sequences</taxon>
        <taxon>metagenomes</taxon>
        <taxon>ecological metagenomes</taxon>
    </lineage>
</organism>
<gene>
    <name evidence="15" type="ORF">LDC_2892</name>
</gene>
<dbReference type="InterPro" id="IPR044537">
    <property type="entry name" value="Rip2-like"/>
</dbReference>
<dbReference type="GO" id="GO:0008237">
    <property type="term" value="F:metallopeptidase activity"/>
    <property type="evidence" value="ECO:0007669"/>
    <property type="project" value="UniProtKB-KW"/>
</dbReference>
<evidence type="ECO:0000256" key="10">
    <source>
        <dbReference type="ARBA" id="ARBA00022989"/>
    </source>
</evidence>
<keyword evidence="4" id="KW-1003">Cell membrane</keyword>
<evidence type="ECO:0000256" key="6">
    <source>
        <dbReference type="ARBA" id="ARBA00022692"/>
    </source>
</evidence>
<evidence type="ECO:0000256" key="8">
    <source>
        <dbReference type="ARBA" id="ARBA00022801"/>
    </source>
</evidence>
<feature type="transmembrane region" description="Helical" evidence="13">
    <location>
        <begin position="176"/>
        <end position="198"/>
    </location>
</feature>
<keyword evidence="10 13" id="KW-1133">Transmembrane helix</keyword>
<evidence type="ECO:0000256" key="5">
    <source>
        <dbReference type="ARBA" id="ARBA00022670"/>
    </source>
</evidence>
<dbReference type="PANTHER" id="PTHR35864:SF1">
    <property type="entry name" value="ZINC METALLOPROTEASE YWHC-RELATED"/>
    <property type="match status" value="1"/>
</dbReference>
<reference evidence="15" key="2">
    <citation type="journal article" date="2011" name="Microb. Ecol.">
        <title>Taxonomic and Functional Metagenomic Profiling of the Microbial Community in the Anoxic Sediment of a Sub-saline Shallow Lake (Laguna de Carrizo, Central Spain).</title>
        <authorList>
            <person name="Ferrer M."/>
            <person name="Guazzaroni M.E."/>
            <person name="Richter M."/>
            <person name="Garcia-Salamanca A."/>
            <person name="Yarza P."/>
            <person name="Suarez-Suarez A."/>
            <person name="Solano J."/>
            <person name="Alcaide M."/>
            <person name="van Dillewijn P."/>
            <person name="Molina-Henares M.A."/>
            <person name="Lopez-Cortes N."/>
            <person name="Al-Ramahi Y."/>
            <person name="Guerrero C."/>
            <person name="Acosta A."/>
            <person name="de Eugenio L.I."/>
            <person name="Martinez V."/>
            <person name="Marques S."/>
            <person name="Rojo F."/>
            <person name="Santero E."/>
            <person name="Genilloud O."/>
            <person name="Perez-Perez J."/>
            <person name="Rossello-Mora R."/>
            <person name="Ramos J.L."/>
        </authorList>
    </citation>
    <scope>NUCLEOTIDE SEQUENCE</scope>
</reference>
<keyword evidence="5" id="KW-0645">Protease</keyword>
<protein>
    <submittedName>
        <fullName evidence="15">Protein containing Peptidase M50 domain</fullName>
        <ecNumber evidence="15">3.4.24.-</ecNumber>
    </submittedName>
</protein>
<evidence type="ECO:0000256" key="3">
    <source>
        <dbReference type="ARBA" id="ARBA00007931"/>
    </source>
</evidence>
<comment type="similarity">
    <text evidence="3">Belongs to the peptidase M50B family.</text>
</comment>
<evidence type="ECO:0000256" key="12">
    <source>
        <dbReference type="ARBA" id="ARBA00023136"/>
    </source>
</evidence>
<dbReference type="GO" id="GO:0006508">
    <property type="term" value="P:proteolysis"/>
    <property type="evidence" value="ECO:0007669"/>
    <property type="project" value="UniProtKB-KW"/>
</dbReference>
<evidence type="ECO:0000256" key="7">
    <source>
        <dbReference type="ARBA" id="ARBA00022723"/>
    </source>
</evidence>
<evidence type="ECO:0000313" key="15">
    <source>
        <dbReference type="EMBL" id="EFK95105.1"/>
    </source>
</evidence>
<dbReference type="GO" id="GO:0046872">
    <property type="term" value="F:metal ion binding"/>
    <property type="evidence" value="ECO:0007669"/>
    <property type="project" value="UniProtKB-KW"/>
</dbReference>
<evidence type="ECO:0000256" key="2">
    <source>
        <dbReference type="ARBA" id="ARBA00004651"/>
    </source>
</evidence>
<comment type="caution">
    <text evidence="15">The sequence shown here is derived from an EMBL/GenBank/DDBJ whole genome shotgun (WGS) entry which is preliminary data.</text>
</comment>
<dbReference type="EC" id="3.4.24.-" evidence="15"/>
<comment type="subcellular location">
    <subcellularLocation>
        <location evidence="2">Cell membrane</location>
        <topology evidence="2">Multi-pass membrane protein</topology>
    </subcellularLocation>
</comment>
<feature type="transmembrane region" description="Helical" evidence="13">
    <location>
        <begin position="125"/>
        <end position="146"/>
    </location>
</feature>
<dbReference type="EMBL" id="ADZX01000887">
    <property type="protein sequence ID" value="EFK95105.1"/>
    <property type="molecule type" value="Genomic_DNA"/>
</dbReference>
<feature type="domain" description="Peptidase M50" evidence="14">
    <location>
        <begin position="9"/>
        <end position="122"/>
    </location>
</feature>
<keyword evidence="6 13" id="KW-0812">Transmembrane</keyword>
<keyword evidence="9" id="KW-0862">Zinc</keyword>